<gene>
    <name evidence="3" type="ORF">FHG71_18590</name>
</gene>
<dbReference type="OrthoDB" id="9798884at2"/>
<feature type="region of interest" description="Disordered" evidence="1">
    <location>
        <begin position="1"/>
        <end position="25"/>
    </location>
</feature>
<organism evidence="3 4">
    <name type="scientific">Rubellimicrobium roseum</name>
    <dbReference type="NCBI Taxonomy" id="687525"/>
    <lineage>
        <taxon>Bacteria</taxon>
        <taxon>Pseudomonadati</taxon>
        <taxon>Pseudomonadota</taxon>
        <taxon>Alphaproteobacteria</taxon>
        <taxon>Rhodobacterales</taxon>
        <taxon>Roseobacteraceae</taxon>
        <taxon>Rubellimicrobium</taxon>
    </lineage>
</organism>
<evidence type="ECO:0000256" key="1">
    <source>
        <dbReference type="SAM" id="MobiDB-lite"/>
    </source>
</evidence>
<keyword evidence="4" id="KW-1185">Reference proteome</keyword>
<dbReference type="Proteomes" id="UP000305709">
    <property type="component" value="Unassembled WGS sequence"/>
</dbReference>
<proteinExistence type="predicted"/>
<dbReference type="AlphaFoldDB" id="A0A5C4N9V8"/>
<dbReference type="Gene3D" id="3.40.50.1820">
    <property type="entry name" value="alpha/beta hydrolase"/>
    <property type="match status" value="1"/>
</dbReference>
<accession>A0A5C4N9V8</accession>
<evidence type="ECO:0000259" key="2">
    <source>
        <dbReference type="Pfam" id="PF12146"/>
    </source>
</evidence>
<comment type="caution">
    <text evidence="3">The sequence shown here is derived from an EMBL/GenBank/DDBJ whole genome shotgun (WGS) entry which is preliminary data.</text>
</comment>
<keyword evidence="3" id="KW-0378">Hydrolase</keyword>
<name>A0A5C4N9V8_9RHOB</name>
<dbReference type="PANTHER" id="PTHR11614">
    <property type="entry name" value="PHOSPHOLIPASE-RELATED"/>
    <property type="match status" value="1"/>
</dbReference>
<protein>
    <submittedName>
        <fullName evidence="3">Alpha/beta hydrolase</fullName>
    </submittedName>
</protein>
<dbReference type="InterPro" id="IPR051044">
    <property type="entry name" value="MAG_DAG_Lipase"/>
</dbReference>
<reference evidence="3 4" key="1">
    <citation type="submission" date="2019-06" db="EMBL/GenBank/DDBJ databases">
        <authorList>
            <person name="Jiang L."/>
        </authorList>
    </citation>
    <scope>NUCLEOTIDE SEQUENCE [LARGE SCALE GENOMIC DNA]</scope>
    <source>
        <strain evidence="3 4">YIM 48858</strain>
    </source>
</reference>
<dbReference type="EMBL" id="VDFV01000043">
    <property type="protein sequence ID" value="TNC64238.1"/>
    <property type="molecule type" value="Genomic_DNA"/>
</dbReference>
<dbReference type="SUPFAM" id="SSF53474">
    <property type="entry name" value="alpha/beta-Hydrolases"/>
    <property type="match status" value="1"/>
</dbReference>
<evidence type="ECO:0000313" key="4">
    <source>
        <dbReference type="Proteomes" id="UP000305709"/>
    </source>
</evidence>
<dbReference type="GO" id="GO:0016787">
    <property type="term" value="F:hydrolase activity"/>
    <property type="evidence" value="ECO:0007669"/>
    <property type="project" value="UniProtKB-KW"/>
</dbReference>
<dbReference type="Pfam" id="PF12146">
    <property type="entry name" value="Hydrolase_4"/>
    <property type="match status" value="1"/>
</dbReference>
<sequence>MGRYQTRTGRLGEMPATHRDEAIPAPLPTFEAGRRAVSHNRGATSMQEEDFTSQGGVRIHMRSWSPQGEPRAVVVICHGVNSHGGQHAWTAEQLVSREFAVFAVDLRGRGQSEGPRFYVDDVAEYVADLRGLILIAKERHPGLPVYLLGHSAGGVVSCIYALDHQDEIDGLICESFAFQVPAPGFVLSAIKGLSHLAPRLGVLTLHMKDFTRDPVALAALEADPLTKDETQPAATVAALVRADERLHDSFGQITLPLLILHGTEDKATVCRGSEYFHAQAGSADKTLKLYEGHYHDLLNDLGKEEVLADIAGWIEARLPSRARSQDGDIAAAE</sequence>
<feature type="domain" description="Serine aminopeptidase S33" evidence="2">
    <location>
        <begin position="69"/>
        <end position="301"/>
    </location>
</feature>
<evidence type="ECO:0000313" key="3">
    <source>
        <dbReference type="EMBL" id="TNC64238.1"/>
    </source>
</evidence>
<dbReference type="InterPro" id="IPR029058">
    <property type="entry name" value="AB_hydrolase_fold"/>
</dbReference>
<dbReference type="InterPro" id="IPR000073">
    <property type="entry name" value="AB_hydrolase_1"/>
</dbReference>
<dbReference type="PRINTS" id="PR00111">
    <property type="entry name" value="ABHYDROLASE"/>
</dbReference>
<dbReference type="InterPro" id="IPR022742">
    <property type="entry name" value="Hydrolase_4"/>
</dbReference>